<sequence>MSDHCRTLEDVRTLLQSCKDLDPQERMKFYDSWAQTYEKDSEMIHYRAPNLVVDYLDANYPGSPGGVQVLDVACGSGLVAKLMSKLGFRHFVGVDGSKGMLELAAKTGLYQDLRLALLGTQPLPADSGVFGLVVIIGALRAGFVPVSVLRELCQAAKPGGYICMSRVEPKSESAANYRLSMERELQLMEEEGLWTQISTGDMDRYMMNVYNTYEETTEQYLRGTVYLYKRSVN</sequence>
<proteinExistence type="predicted"/>
<name>A0AAV1FJV3_XYRNO</name>
<dbReference type="AlphaFoldDB" id="A0AAV1FJV3"/>
<accession>A0AAV1FJV3</accession>
<keyword evidence="3" id="KW-1185">Reference proteome</keyword>
<keyword evidence="2" id="KW-0489">Methyltransferase</keyword>
<dbReference type="InterPro" id="IPR013216">
    <property type="entry name" value="Methyltransf_11"/>
</dbReference>
<organism evidence="2 3">
    <name type="scientific">Xyrichtys novacula</name>
    <name type="common">Pearly razorfish</name>
    <name type="synonym">Hemipteronotus novacula</name>
    <dbReference type="NCBI Taxonomy" id="13765"/>
    <lineage>
        <taxon>Eukaryota</taxon>
        <taxon>Metazoa</taxon>
        <taxon>Chordata</taxon>
        <taxon>Craniata</taxon>
        <taxon>Vertebrata</taxon>
        <taxon>Euteleostomi</taxon>
        <taxon>Actinopterygii</taxon>
        <taxon>Neopterygii</taxon>
        <taxon>Teleostei</taxon>
        <taxon>Neoteleostei</taxon>
        <taxon>Acanthomorphata</taxon>
        <taxon>Eupercaria</taxon>
        <taxon>Labriformes</taxon>
        <taxon>Labridae</taxon>
        <taxon>Xyrichtys</taxon>
    </lineage>
</organism>
<reference evidence="2" key="1">
    <citation type="submission" date="2023-08" db="EMBL/GenBank/DDBJ databases">
        <authorList>
            <person name="Alioto T."/>
            <person name="Alioto T."/>
            <person name="Gomez Garrido J."/>
        </authorList>
    </citation>
    <scope>NUCLEOTIDE SEQUENCE</scope>
</reference>
<dbReference type="InterPro" id="IPR029063">
    <property type="entry name" value="SAM-dependent_MTases_sf"/>
</dbReference>
<dbReference type="Gene3D" id="3.40.50.150">
    <property type="entry name" value="Vaccinia Virus protein VP39"/>
    <property type="match status" value="1"/>
</dbReference>
<evidence type="ECO:0000313" key="3">
    <source>
        <dbReference type="Proteomes" id="UP001178508"/>
    </source>
</evidence>
<dbReference type="Pfam" id="PF08241">
    <property type="entry name" value="Methyltransf_11"/>
    <property type="match status" value="1"/>
</dbReference>
<gene>
    <name evidence="2" type="ORF">XNOV1_A043209</name>
</gene>
<dbReference type="GO" id="GO:0008757">
    <property type="term" value="F:S-adenosylmethionine-dependent methyltransferase activity"/>
    <property type="evidence" value="ECO:0007669"/>
    <property type="project" value="InterPro"/>
</dbReference>
<dbReference type="Proteomes" id="UP001178508">
    <property type="component" value="Chromosome 8"/>
</dbReference>
<dbReference type="CDD" id="cd02440">
    <property type="entry name" value="AdoMet_MTases"/>
    <property type="match status" value="1"/>
</dbReference>
<evidence type="ECO:0000313" key="2">
    <source>
        <dbReference type="EMBL" id="CAJ1061264.1"/>
    </source>
</evidence>
<keyword evidence="2" id="KW-0808">Transferase</keyword>
<dbReference type="PANTHER" id="PTHR43591">
    <property type="entry name" value="METHYLTRANSFERASE"/>
    <property type="match status" value="1"/>
</dbReference>
<feature type="domain" description="Methyltransferase type 11" evidence="1">
    <location>
        <begin position="70"/>
        <end position="163"/>
    </location>
</feature>
<evidence type="ECO:0000259" key="1">
    <source>
        <dbReference type="Pfam" id="PF08241"/>
    </source>
</evidence>
<dbReference type="GO" id="GO:0032259">
    <property type="term" value="P:methylation"/>
    <property type="evidence" value="ECO:0007669"/>
    <property type="project" value="UniProtKB-KW"/>
</dbReference>
<protein>
    <submittedName>
        <fullName evidence="2">Methyltransferase-like protein 27 isoform X1</fullName>
    </submittedName>
</protein>
<dbReference type="PANTHER" id="PTHR43591:SF101">
    <property type="entry name" value="METHYLTRANSFERASE-LIKE PROTEIN 27"/>
    <property type="match status" value="1"/>
</dbReference>
<dbReference type="SUPFAM" id="SSF53335">
    <property type="entry name" value="S-adenosyl-L-methionine-dependent methyltransferases"/>
    <property type="match status" value="1"/>
</dbReference>
<dbReference type="EMBL" id="OY660871">
    <property type="protein sequence ID" value="CAJ1061264.1"/>
    <property type="molecule type" value="Genomic_DNA"/>
</dbReference>